<evidence type="ECO:0000313" key="4">
    <source>
        <dbReference type="Proteomes" id="UP001476950"/>
    </source>
</evidence>
<protein>
    <recommendedName>
        <fullName evidence="2">SMODS and SLOG-associating 2TM effector domain-containing protein</fullName>
    </recommendedName>
</protein>
<sequence>MDIQELEHQHRIIDMMLSGHSKLRDDNHRLAVAVNLLLLCSSVVLSTLVFVDPAILSFLRIDSKVSQIVIGVCSTLVFLISLIELRVDWKEKAARHSQACEVLGKLKAECRELLKSSQPDSQRIADQCKLSAQMLSTLPKIPEEKFHSLKAYHQAKKELSKLIDLYPGVPVWLLRIVLLFRGIKKLFLG</sequence>
<keyword evidence="1" id="KW-1133">Transmembrane helix</keyword>
<dbReference type="InterPro" id="IPR040811">
    <property type="entry name" value="SLATT_4"/>
</dbReference>
<evidence type="ECO:0000256" key="1">
    <source>
        <dbReference type="SAM" id="Phobius"/>
    </source>
</evidence>
<keyword evidence="1" id="KW-0472">Membrane</keyword>
<feature type="domain" description="SMODS and SLOG-associating 2TM effector" evidence="2">
    <location>
        <begin position="41"/>
        <end position="160"/>
    </location>
</feature>
<proteinExistence type="predicted"/>
<keyword evidence="4" id="KW-1185">Reference proteome</keyword>
<dbReference type="EMBL" id="JAMPLM010000028">
    <property type="protein sequence ID" value="MEP1061154.1"/>
    <property type="molecule type" value="Genomic_DNA"/>
</dbReference>
<keyword evidence="1" id="KW-0812">Transmembrane</keyword>
<feature type="transmembrane region" description="Helical" evidence="1">
    <location>
        <begin position="65"/>
        <end position="85"/>
    </location>
</feature>
<name>A0ABV0KS97_9CYAN</name>
<dbReference type="Proteomes" id="UP001476950">
    <property type="component" value="Unassembled WGS sequence"/>
</dbReference>
<gene>
    <name evidence="3" type="ORF">NDI38_22235</name>
</gene>
<organism evidence="3 4">
    <name type="scientific">Stenomitos frigidus AS-A4</name>
    <dbReference type="NCBI Taxonomy" id="2933935"/>
    <lineage>
        <taxon>Bacteria</taxon>
        <taxon>Bacillati</taxon>
        <taxon>Cyanobacteriota</taxon>
        <taxon>Cyanophyceae</taxon>
        <taxon>Leptolyngbyales</taxon>
        <taxon>Leptolyngbyaceae</taxon>
        <taxon>Stenomitos</taxon>
    </lineage>
</organism>
<dbReference type="RefSeq" id="WP_190448400.1">
    <property type="nucleotide sequence ID" value="NZ_JAMPLM010000028.1"/>
</dbReference>
<accession>A0ABV0KS97</accession>
<feature type="transmembrane region" description="Helical" evidence="1">
    <location>
        <begin position="30"/>
        <end position="59"/>
    </location>
</feature>
<evidence type="ECO:0000259" key="2">
    <source>
        <dbReference type="Pfam" id="PF18186"/>
    </source>
</evidence>
<reference evidence="3 4" key="1">
    <citation type="submission" date="2022-04" db="EMBL/GenBank/DDBJ databases">
        <title>Positive selection, recombination, and allopatry shape intraspecific diversity of widespread and dominant cyanobacteria.</title>
        <authorList>
            <person name="Wei J."/>
            <person name="Shu W."/>
            <person name="Hu C."/>
        </authorList>
    </citation>
    <scope>NUCLEOTIDE SEQUENCE [LARGE SCALE GENOMIC DNA]</scope>
    <source>
        <strain evidence="3 4">AS-A4</strain>
    </source>
</reference>
<dbReference type="Pfam" id="PF18186">
    <property type="entry name" value="SLATT_4"/>
    <property type="match status" value="1"/>
</dbReference>
<comment type="caution">
    <text evidence="3">The sequence shown here is derived from an EMBL/GenBank/DDBJ whole genome shotgun (WGS) entry which is preliminary data.</text>
</comment>
<evidence type="ECO:0000313" key="3">
    <source>
        <dbReference type="EMBL" id="MEP1061154.1"/>
    </source>
</evidence>